<accession>A0A6A6TQT8</accession>
<keyword evidence="3" id="KW-1185">Reference proteome</keyword>
<feature type="transmembrane region" description="Helical" evidence="1">
    <location>
        <begin position="151"/>
        <end position="170"/>
    </location>
</feature>
<sequence>MIGRKIILTEQTDLHLLWCGRGIFVKRLPKFLLCSQFCEEHLIDNPKLRGIALGLLISYTWLIAHESDFEIAVERRVMPLQVSWLDWKGLVRTLLDKDYGDWVDKRYTFGELRLSRINLIYRLMPGVNNRSLFRGYYNEYSEYSAFFRNNFSWMIAVFALVTTVLAAMQVGLGTDRLKSSNFFQNASVGFAIFAIQFPFIVIGGGLFLFAILFLYNLITTVLIWERRRGEV</sequence>
<organism evidence="2 3">
    <name type="scientific">Lophiostoma macrostomum CBS 122681</name>
    <dbReference type="NCBI Taxonomy" id="1314788"/>
    <lineage>
        <taxon>Eukaryota</taxon>
        <taxon>Fungi</taxon>
        <taxon>Dikarya</taxon>
        <taxon>Ascomycota</taxon>
        <taxon>Pezizomycotina</taxon>
        <taxon>Dothideomycetes</taxon>
        <taxon>Pleosporomycetidae</taxon>
        <taxon>Pleosporales</taxon>
        <taxon>Lophiostomataceae</taxon>
        <taxon>Lophiostoma</taxon>
    </lineage>
</organism>
<keyword evidence="1" id="KW-0812">Transmembrane</keyword>
<dbReference type="Pfam" id="PF20246">
    <property type="entry name" value="DUF6601"/>
    <property type="match status" value="1"/>
</dbReference>
<feature type="transmembrane region" description="Helical" evidence="1">
    <location>
        <begin position="190"/>
        <end position="218"/>
    </location>
</feature>
<reference evidence="2" key="1">
    <citation type="journal article" date="2020" name="Stud. Mycol.">
        <title>101 Dothideomycetes genomes: a test case for predicting lifestyles and emergence of pathogens.</title>
        <authorList>
            <person name="Haridas S."/>
            <person name="Albert R."/>
            <person name="Binder M."/>
            <person name="Bloem J."/>
            <person name="Labutti K."/>
            <person name="Salamov A."/>
            <person name="Andreopoulos B."/>
            <person name="Baker S."/>
            <person name="Barry K."/>
            <person name="Bills G."/>
            <person name="Bluhm B."/>
            <person name="Cannon C."/>
            <person name="Castanera R."/>
            <person name="Culley D."/>
            <person name="Daum C."/>
            <person name="Ezra D."/>
            <person name="Gonzalez J."/>
            <person name="Henrissat B."/>
            <person name="Kuo A."/>
            <person name="Liang C."/>
            <person name="Lipzen A."/>
            <person name="Lutzoni F."/>
            <person name="Magnuson J."/>
            <person name="Mondo S."/>
            <person name="Nolan M."/>
            <person name="Ohm R."/>
            <person name="Pangilinan J."/>
            <person name="Park H.-J."/>
            <person name="Ramirez L."/>
            <person name="Alfaro M."/>
            <person name="Sun H."/>
            <person name="Tritt A."/>
            <person name="Yoshinaga Y."/>
            <person name="Zwiers L.-H."/>
            <person name="Turgeon B."/>
            <person name="Goodwin S."/>
            <person name="Spatafora J."/>
            <person name="Crous P."/>
            <person name="Grigoriev I."/>
        </authorList>
    </citation>
    <scope>NUCLEOTIDE SEQUENCE</scope>
    <source>
        <strain evidence="2">CBS 122681</strain>
    </source>
</reference>
<evidence type="ECO:0000313" key="2">
    <source>
        <dbReference type="EMBL" id="KAF2661333.1"/>
    </source>
</evidence>
<evidence type="ECO:0000256" key="1">
    <source>
        <dbReference type="SAM" id="Phobius"/>
    </source>
</evidence>
<dbReference type="EMBL" id="MU004294">
    <property type="protein sequence ID" value="KAF2661333.1"/>
    <property type="molecule type" value="Genomic_DNA"/>
</dbReference>
<name>A0A6A6TQT8_9PLEO</name>
<proteinExistence type="predicted"/>
<dbReference type="PANTHER" id="PTHR34414:SF1">
    <property type="entry name" value="SUBTILISIN-LIKE SERINE PROTEASE"/>
    <property type="match status" value="1"/>
</dbReference>
<dbReference type="OrthoDB" id="5086500at2759"/>
<gene>
    <name evidence="2" type="ORF">K491DRAFT_687486</name>
</gene>
<dbReference type="InterPro" id="IPR046536">
    <property type="entry name" value="DUF6601"/>
</dbReference>
<evidence type="ECO:0000313" key="3">
    <source>
        <dbReference type="Proteomes" id="UP000799324"/>
    </source>
</evidence>
<protein>
    <submittedName>
        <fullName evidence="2">Uncharacterized protein</fullName>
    </submittedName>
</protein>
<dbReference type="Proteomes" id="UP000799324">
    <property type="component" value="Unassembled WGS sequence"/>
</dbReference>
<dbReference type="AlphaFoldDB" id="A0A6A6TQT8"/>
<keyword evidence="1" id="KW-0472">Membrane</keyword>
<dbReference type="PANTHER" id="PTHR34414">
    <property type="entry name" value="HET DOMAIN-CONTAINING PROTEIN-RELATED"/>
    <property type="match status" value="1"/>
</dbReference>
<keyword evidence="1" id="KW-1133">Transmembrane helix</keyword>